<protein>
    <submittedName>
        <fullName evidence="1">Uncharacterized protein</fullName>
    </submittedName>
</protein>
<sequence length="144" mass="15868">MNSKLVLEYEFSPDGDDFGWLIAKVQTPQFGGRNGMWVQWQAVGDFAASLSAYPINADSPVLGEWGFGEQGQYTEITKIGIAPKGSTGGLIINVTLANYYEPENRCSTRFETDYPSLSEFREEIERMMHNRTGSAVLQGSGDVG</sequence>
<dbReference type="RefSeq" id="WP_130158614.1">
    <property type="nucleotide sequence ID" value="NZ_SGIS01000021.1"/>
</dbReference>
<reference evidence="1 2" key="1">
    <citation type="submission" date="2019-02" db="EMBL/GenBank/DDBJ databases">
        <authorList>
            <person name="Li Y."/>
        </authorList>
    </citation>
    <scope>NUCLEOTIDE SEQUENCE [LARGE SCALE GENOMIC DNA]</scope>
    <source>
        <strain evidence="1 2">3-7</strain>
    </source>
</reference>
<organism evidence="1 2">
    <name type="scientific">Sphingomonas populi</name>
    <dbReference type="NCBI Taxonomy" id="2484750"/>
    <lineage>
        <taxon>Bacteria</taxon>
        <taxon>Pseudomonadati</taxon>
        <taxon>Pseudomonadota</taxon>
        <taxon>Alphaproteobacteria</taxon>
        <taxon>Sphingomonadales</taxon>
        <taxon>Sphingomonadaceae</taxon>
        <taxon>Sphingomonas</taxon>
    </lineage>
</organism>
<dbReference type="Proteomes" id="UP000292085">
    <property type="component" value="Unassembled WGS sequence"/>
</dbReference>
<dbReference type="EMBL" id="SGIS01000021">
    <property type="protein sequence ID" value="RZF63788.1"/>
    <property type="molecule type" value="Genomic_DNA"/>
</dbReference>
<comment type="caution">
    <text evidence="1">The sequence shown here is derived from an EMBL/GenBank/DDBJ whole genome shotgun (WGS) entry which is preliminary data.</text>
</comment>
<evidence type="ECO:0000313" key="1">
    <source>
        <dbReference type="EMBL" id="RZF63788.1"/>
    </source>
</evidence>
<proteinExistence type="predicted"/>
<keyword evidence="2" id="KW-1185">Reference proteome</keyword>
<accession>A0A4V2DD53</accession>
<evidence type="ECO:0000313" key="2">
    <source>
        <dbReference type="Proteomes" id="UP000292085"/>
    </source>
</evidence>
<gene>
    <name evidence="1" type="ORF">EWE75_14235</name>
</gene>
<dbReference type="AlphaFoldDB" id="A0A4V2DD53"/>
<dbReference type="OrthoDB" id="7564361at2"/>
<name>A0A4V2DD53_9SPHN</name>